<feature type="non-terminal residue" evidence="2">
    <location>
        <position position="88"/>
    </location>
</feature>
<name>A0A3R7AIH2_APHAT</name>
<evidence type="ECO:0000256" key="1">
    <source>
        <dbReference type="SAM" id="MobiDB-lite"/>
    </source>
</evidence>
<comment type="caution">
    <text evidence="2">The sequence shown here is derived from an EMBL/GenBank/DDBJ whole genome shotgun (WGS) entry which is preliminary data.</text>
</comment>
<evidence type="ECO:0000313" key="2">
    <source>
        <dbReference type="EMBL" id="RHZ26347.1"/>
    </source>
</evidence>
<sequence>MSSSIATSTASPSLQPVTALSPSGAPTDMMNPTLHDSVHLPEELQPLETAGTARAAGRETTGRSSDPHDPVARDAGEGDPAEAVLLAT</sequence>
<proteinExistence type="predicted"/>
<feature type="region of interest" description="Disordered" evidence="1">
    <location>
        <begin position="1"/>
        <end position="88"/>
    </location>
</feature>
<gene>
    <name evidence="2" type="ORF">DYB37_005979</name>
</gene>
<dbReference type="EMBL" id="QUTH01002365">
    <property type="protein sequence ID" value="RHZ26347.1"/>
    <property type="molecule type" value="Genomic_DNA"/>
</dbReference>
<accession>A0A3R7AIH2</accession>
<feature type="compositionally biased region" description="Basic and acidic residues" evidence="1">
    <location>
        <begin position="56"/>
        <end position="76"/>
    </location>
</feature>
<organism evidence="2 3">
    <name type="scientific">Aphanomyces astaci</name>
    <name type="common">Crayfish plague agent</name>
    <dbReference type="NCBI Taxonomy" id="112090"/>
    <lineage>
        <taxon>Eukaryota</taxon>
        <taxon>Sar</taxon>
        <taxon>Stramenopiles</taxon>
        <taxon>Oomycota</taxon>
        <taxon>Saprolegniomycetes</taxon>
        <taxon>Saprolegniales</taxon>
        <taxon>Verrucalvaceae</taxon>
        <taxon>Aphanomyces</taxon>
    </lineage>
</organism>
<dbReference type="AlphaFoldDB" id="A0A3R7AIH2"/>
<protein>
    <submittedName>
        <fullName evidence="2">Uncharacterized protein</fullName>
    </submittedName>
</protein>
<dbReference type="Proteomes" id="UP000285430">
    <property type="component" value="Unassembled WGS sequence"/>
</dbReference>
<reference evidence="2 3" key="1">
    <citation type="submission" date="2018-08" db="EMBL/GenBank/DDBJ databases">
        <title>Aphanomyces genome sequencing and annotation.</title>
        <authorList>
            <person name="Minardi D."/>
            <person name="Oidtmann B."/>
            <person name="Van Der Giezen M."/>
            <person name="Studholme D.J."/>
        </authorList>
    </citation>
    <scope>NUCLEOTIDE SEQUENCE [LARGE SCALE GENOMIC DNA]</scope>
    <source>
        <strain evidence="2 3">Da</strain>
    </source>
</reference>
<evidence type="ECO:0000313" key="3">
    <source>
        <dbReference type="Proteomes" id="UP000285430"/>
    </source>
</evidence>
<dbReference type="VEuPathDB" id="FungiDB:H257_05682"/>
<feature type="compositionally biased region" description="Low complexity" evidence="1">
    <location>
        <begin position="1"/>
        <end position="13"/>
    </location>
</feature>